<dbReference type="Proteomes" id="UP001234581">
    <property type="component" value="Unassembled WGS sequence"/>
</dbReference>
<accession>A0AAD7V800</accession>
<name>A0AAD7V800_9FUNG</name>
<evidence type="ECO:0000256" key="1">
    <source>
        <dbReference type="SAM" id="MobiDB-lite"/>
    </source>
</evidence>
<organism evidence="2 3">
    <name type="scientific">Lichtheimia ornata</name>
    <dbReference type="NCBI Taxonomy" id="688661"/>
    <lineage>
        <taxon>Eukaryota</taxon>
        <taxon>Fungi</taxon>
        <taxon>Fungi incertae sedis</taxon>
        <taxon>Mucoromycota</taxon>
        <taxon>Mucoromycotina</taxon>
        <taxon>Mucoromycetes</taxon>
        <taxon>Mucorales</taxon>
        <taxon>Lichtheimiaceae</taxon>
        <taxon>Lichtheimia</taxon>
    </lineage>
</organism>
<feature type="compositionally biased region" description="Low complexity" evidence="1">
    <location>
        <begin position="190"/>
        <end position="199"/>
    </location>
</feature>
<dbReference type="AlphaFoldDB" id="A0AAD7V800"/>
<reference evidence="2 3" key="1">
    <citation type="submission" date="2023-03" db="EMBL/GenBank/DDBJ databases">
        <title>Genome sequence of Lichtheimia ornata CBS 291.66.</title>
        <authorList>
            <person name="Mohabir J.T."/>
            <person name="Shea T.P."/>
            <person name="Kurbessoian T."/>
            <person name="Berby B."/>
            <person name="Fontaine J."/>
            <person name="Livny J."/>
            <person name="Gnirke A."/>
            <person name="Stajich J.E."/>
            <person name="Cuomo C.A."/>
        </authorList>
    </citation>
    <scope>NUCLEOTIDE SEQUENCE [LARGE SCALE GENOMIC DNA]</scope>
    <source>
        <strain evidence="2">CBS 291.66</strain>
    </source>
</reference>
<evidence type="ECO:0000313" key="2">
    <source>
        <dbReference type="EMBL" id="KAJ8660283.1"/>
    </source>
</evidence>
<gene>
    <name evidence="2" type="ORF">O0I10_004145</name>
</gene>
<feature type="region of interest" description="Disordered" evidence="1">
    <location>
        <begin position="190"/>
        <end position="268"/>
    </location>
</feature>
<dbReference type="EMBL" id="JARTCD010000014">
    <property type="protein sequence ID" value="KAJ8660283.1"/>
    <property type="molecule type" value="Genomic_DNA"/>
</dbReference>
<dbReference type="GeneID" id="83211558"/>
<evidence type="ECO:0000313" key="3">
    <source>
        <dbReference type="Proteomes" id="UP001234581"/>
    </source>
</evidence>
<keyword evidence="3" id="KW-1185">Reference proteome</keyword>
<feature type="compositionally biased region" description="Basic and acidic residues" evidence="1">
    <location>
        <begin position="212"/>
        <end position="223"/>
    </location>
</feature>
<feature type="compositionally biased region" description="Low complexity" evidence="1">
    <location>
        <begin position="224"/>
        <end position="241"/>
    </location>
</feature>
<protein>
    <submittedName>
        <fullName evidence="2">Uncharacterized protein</fullName>
    </submittedName>
</protein>
<feature type="compositionally biased region" description="Low complexity" evidence="1">
    <location>
        <begin position="22"/>
        <end position="41"/>
    </location>
</feature>
<proteinExistence type="predicted"/>
<sequence>MVSSPFSGRRGLVNLFKDASRSRNNSQSSLQLDNTSSQPTSSSPPQPQMSRSQSLYHHSRAPVAPPHSTESLSDRPLPSIPTSPSGLNSRSSSRGVAPDSKYATPPQPQRRTKDPAAALPPTPRQAKSGHGVPLTTKSKDTFYKRLSRAAVAAFNAPEVGNHHHHHNNKKAVETDQDLAETYTAYLSLESSDISSSETSNIHGGGPSPSMHDNNHSTESRKSDNNNNNNPTPSTTTTTTNDSNKKKKKGEKEDEQQQQQDGGGGGGLEERCQKLQYMLDAKESEYQKISTNFHKHMMSIRATDDDYSTIRSKLTMLQSKIAALPLALKKNAVDPMTITHFFSQTWPDLSPAMDALTDKKTKALGYNMICMFVEKLIMQELVHSIYNVPVYIGLPANDAFVEITRYMDSYDHDWSVRLRQQLCKLAHRSSTSTQQQEGDSSSSSTAEAKSIADAKQDLVNRLVKLLLHVYNDSNALENRVSKLVETAAELSLAMHSQESAVDPLVIAEGTDSLDEDLMVTQNGSVDNSKTVRIVISPPFVYNETNRQCVLMKAKVICF</sequence>
<feature type="compositionally biased region" description="Low complexity" evidence="1">
    <location>
        <begin position="83"/>
        <end position="95"/>
    </location>
</feature>
<feature type="region of interest" description="Disordered" evidence="1">
    <location>
        <begin position="17"/>
        <end position="139"/>
    </location>
</feature>
<dbReference type="RefSeq" id="XP_058345196.1">
    <property type="nucleotide sequence ID" value="XM_058484208.1"/>
</dbReference>
<comment type="caution">
    <text evidence="2">The sequence shown here is derived from an EMBL/GenBank/DDBJ whole genome shotgun (WGS) entry which is preliminary data.</text>
</comment>